<protein>
    <recommendedName>
        <fullName evidence="5">Type IV pilus biogenesis protein PilP</fullName>
    </recommendedName>
</protein>
<reference evidence="3 4" key="1">
    <citation type="submission" date="2018-08" db="EMBL/GenBank/DDBJ databases">
        <title>Mountain-cultivated ginseng endophyte, Burkholderia stabilis and its activity against ginseng root rot disease.</title>
        <authorList>
            <person name="Tapan Kumar M."/>
            <person name="Bae H."/>
            <person name="Shanmugam G."/>
            <person name="Jeon J."/>
        </authorList>
    </citation>
    <scope>NUCLEOTIDE SEQUENCE [LARGE SCALE GENOMIC DNA]</scope>
    <source>
        <strain evidence="3 4">EB159</strain>
    </source>
</reference>
<dbReference type="OrthoDB" id="9131580at2"/>
<name>A0A4Q2A589_9BURK</name>
<evidence type="ECO:0000313" key="3">
    <source>
        <dbReference type="EMBL" id="RXV64466.1"/>
    </source>
</evidence>
<comment type="caution">
    <text evidence="3">The sequence shown here is derived from an EMBL/GenBank/DDBJ whole genome shotgun (WGS) entry which is preliminary data.</text>
</comment>
<feature type="chain" id="PRO_5020916602" description="Type IV pilus biogenesis protein PilP" evidence="2">
    <location>
        <begin position="22"/>
        <end position="194"/>
    </location>
</feature>
<evidence type="ECO:0008006" key="5">
    <source>
        <dbReference type="Google" id="ProtNLM"/>
    </source>
</evidence>
<proteinExistence type="predicted"/>
<evidence type="ECO:0000256" key="1">
    <source>
        <dbReference type="SAM" id="MobiDB-lite"/>
    </source>
</evidence>
<evidence type="ECO:0000256" key="2">
    <source>
        <dbReference type="SAM" id="SignalP"/>
    </source>
</evidence>
<dbReference type="EMBL" id="QWEX01000004">
    <property type="protein sequence ID" value="RXV64466.1"/>
    <property type="molecule type" value="Genomic_DNA"/>
</dbReference>
<accession>A0A4Q2A589</accession>
<gene>
    <name evidence="3" type="ORF">D1006_39750</name>
</gene>
<keyword evidence="2" id="KW-0732">Signal</keyword>
<dbReference type="AlphaFoldDB" id="A0A4Q2A589"/>
<feature type="region of interest" description="Disordered" evidence="1">
    <location>
        <begin position="53"/>
        <end position="93"/>
    </location>
</feature>
<evidence type="ECO:0000313" key="4">
    <source>
        <dbReference type="Proteomes" id="UP000289650"/>
    </source>
</evidence>
<dbReference type="RefSeq" id="WP_129518564.1">
    <property type="nucleotide sequence ID" value="NZ_QWEX01000004.1"/>
</dbReference>
<dbReference type="Proteomes" id="UP000289650">
    <property type="component" value="Unassembled WGS sequence"/>
</dbReference>
<feature type="signal peptide" evidence="2">
    <location>
        <begin position="1"/>
        <end position="21"/>
    </location>
</feature>
<organism evidence="3 4">
    <name type="scientific">Burkholderia stabilis</name>
    <dbReference type="NCBI Taxonomy" id="95485"/>
    <lineage>
        <taxon>Bacteria</taxon>
        <taxon>Pseudomonadati</taxon>
        <taxon>Pseudomonadota</taxon>
        <taxon>Betaproteobacteria</taxon>
        <taxon>Burkholderiales</taxon>
        <taxon>Burkholderiaceae</taxon>
        <taxon>Burkholderia</taxon>
        <taxon>Burkholderia cepacia complex</taxon>
    </lineage>
</organism>
<sequence length="194" mass="19645">MFSIKHALIAASVGIAASAHAGPVGVSLSIDDIDQLARANIARQLGGGASGVGMLPPGAMSQPQPGIVASGVSADAPPKPVEKPPRQPRPHAEPVSFLGAFNDETGAHVLYSFRDAIYPARVGATLLNGWNVKSVDGYAVTVAEGKRTWKEPIRGTAQSPSLSPATNAIRSLVDLGSPLPAGAPLPGIPLGGAQ</sequence>